<protein>
    <submittedName>
        <fullName evidence="1">Uncharacterized protein</fullName>
    </submittedName>
</protein>
<reference evidence="1 2" key="1">
    <citation type="submission" date="2021-02" db="EMBL/GenBank/DDBJ databases">
        <title>De Novo genome assembly of isolated myxobacteria.</title>
        <authorList>
            <person name="Stevens D.C."/>
        </authorList>
    </citation>
    <scope>NUCLEOTIDE SEQUENCE [LARGE SCALE GENOMIC DNA]</scope>
    <source>
        <strain evidence="1 2">SCHIC003</strain>
    </source>
</reference>
<keyword evidence="2" id="KW-1185">Reference proteome</keyword>
<proteinExistence type="predicted"/>
<dbReference type="RefSeq" id="WP_015346842.1">
    <property type="nucleotide sequence ID" value="NZ_CP071091.1"/>
</dbReference>
<evidence type="ECO:0000313" key="1">
    <source>
        <dbReference type="EMBL" id="QSQ10796.1"/>
    </source>
</evidence>
<accession>A0ABX7MWN6</accession>
<gene>
    <name evidence="1" type="ORF">JY572_20390</name>
</gene>
<organism evidence="1 2">
    <name type="scientific">Myxococcus landrumensis</name>
    <dbReference type="NCBI Taxonomy" id="2813577"/>
    <lineage>
        <taxon>Bacteria</taxon>
        <taxon>Pseudomonadati</taxon>
        <taxon>Myxococcota</taxon>
        <taxon>Myxococcia</taxon>
        <taxon>Myxococcales</taxon>
        <taxon>Cystobacterineae</taxon>
        <taxon>Myxococcaceae</taxon>
        <taxon>Myxococcus</taxon>
    </lineage>
</organism>
<dbReference type="EMBL" id="CP071091">
    <property type="protein sequence ID" value="QSQ10796.1"/>
    <property type="molecule type" value="Genomic_DNA"/>
</dbReference>
<sequence length="53" mass="5948">MKWFGGLVVLFYSAVVWSGWSPFTREERDRVPGNVRRSPGGVLLWTGGYMGGK</sequence>
<name>A0ABX7MWN6_9BACT</name>
<evidence type="ECO:0000313" key="2">
    <source>
        <dbReference type="Proteomes" id="UP000663090"/>
    </source>
</evidence>
<dbReference type="Proteomes" id="UP000663090">
    <property type="component" value="Chromosome"/>
</dbReference>